<evidence type="ECO:0000313" key="2">
    <source>
        <dbReference type="EMBL" id="GIP54627.1"/>
    </source>
</evidence>
<dbReference type="PANTHER" id="PTHR43471">
    <property type="entry name" value="ABC TRANSPORTER PERMEASE"/>
    <property type="match status" value="1"/>
</dbReference>
<proteinExistence type="predicted"/>
<dbReference type="EMBL" id="BOSL01000012">
    <property type="protein sequence ID" value="GIP54627.1"/>
    <property type="molecule type" value="Genomic_DNA"/>
</dbReference>
<feature type="transmembrane region" description="Helical" evidence="1">
    <location>
        <begin position="160"/>
        <end position="178"/>
    </location>
</feature>
<organism evidence="2 3">
    <name type="scientific">Paenibacillus vini</name>
    <dbReference type="NCBI Taxonomy" id="1476024"/>
    <lineage>
        <taxon>Bacteria</taxon>
        <taxon>Bacillati</taxon>
        <taxon>Bacillota</taxon>
        <taxon>Bacilli</taxon>
        <taxon>Bacillales</taxon>
        <taxon>Paenibacillaceae</taxon>
        <taxon>Paenibacillus</taxon>
    </lineage>
</organism>
<accession>A0ABQ4MG42</accession>
<feature type="transmembrane region" description="Helical" evidence="1">
    <location>
        <begin position="185"/>
        <end position="207"/>
    </location>
</feature>
<feature type="transmembrane region" description="Helical" evidence="1">
    <location>
        <begin position="76"/>
        <end position="98"/>
    </location>
</feature>
<feature type="transmembrane region" description="Helical" evidence="1">
    <location>
        <begin position="21"/>
        <end position="42"/>
    </location>
</feature>
<name>A0ABQ4MG42_9BACL</name>
<keyword evidence="3" id="KW-1185">Reference proteome</keyword>
<feature type="transmembrane region" description="Helical" evidence="1">
    <location>
        <begin position="230"/>
        <end position="251"/>
    </location>
</feature>
<keyword evidence="1" id="KW-1133">Transmembrane helix</keyword>
<comment type="caution">
    <text evidence="2">The sequence shown here is derived from an EMBL/GenBank/DDBJ whole genome shotgun (WGS) entry which is preliminary data.</text>
</comment>
<dbReference type="Pfam" id="PF12679">
    <property type="entry name" value="ABC2_membrane_2"/>
    <property type="match status" value="1"/>
</dbReference>
<sequence length="258" mass="27895">MKVTLLIYRKEMLEMLRNYKLLWIPVVFVLLGVTQPLSSYYLPELLQMSGQIPAELVDSFPVPGPSEVMIQVLSQYSLIGLLLIVIAGMNLVAGELYGGTAALVLVRPVKSAQFIIAKWAGYFSLVVISFVLSYGSAWYYTSLLQGTVPWREALAAGGLYVIWFSFAVSLTLLCSTLLRGSAAAVVSLLVIGLLSVAHGLVPTWLAWSPAHLLTVAAGHLAEPQATENSVVPVAVTLLLSVLFISASSWSLRRQGVSD</sequence>
<dbReference type="RefSeq" id="WP_211026105.1">
    <property type="nucleotide sequence ID" value="NZ_BOSL01000012.1"/>
</dbReference>
<evidence type="ECO:0000313" key="3">
    <source>
        <dbReference type="Proteomes" id="UP000679992"/>
    </source>
</evidence>
<keyword evidence="1" id="KW-0812">Transmembrane</keyword>
<dbReference type="Proteomes" id="UP000679992">
    <property type="component" value="Unassembled WGS sequence"/>
</dbReference>
<reference evidence="2 3" key="1">
    <citation type="submission" date="2021-03" db="EMBL/GenBank/DDBJ databases">
        <title>Antimicrobial resistance genes in bacteria isolated from Japanese honey, and their potential for conferring macrolide and lincosamide resistance in the American foulbrood pathogen Paenibacillus larvae.</title>
        <authorList>
            <person name="Okamoto M."/>
            <person name="Kumagai M."/>
            <person name="Kanamori H."/>
            <person name="Takamatsu D."/>
        </authorList>
    </citation>
    <scope>NUCLEOTIDE SEQUENCE [LARGE SCALE GENOMIC DNA]</scope>
    <source>
        <strain evidence="2 3">J42TS3</strain>
    </source>
</reference>
<feature type="transmembrane region" description="Helical" evidence="1">
    <location>
        <begin position="119"/>
        <end position="140"/>
    </location>
</feature>
<gene>
    <name evidence="2" type="ORF">J42TS3_36620</name>
</gene>
<keyword evidence="1" id="KW-0472">Membrane</keyword>
<protein>
    <submittedName>
        <fullName evidence="2">Membrane protein</fullName>
    </submittedName>
</protein>
<evidence type="ECO:0000256" key="1">
    <source>
        <dbReference type="SAM" id="Phobius"/>
    </source>
</evidence>